<feature type="domain" description="Gfo/Idh/MocA-like oxidoreductase C-terminal" evidence="3">
    <location>
        <begin position="135"/>
        <end position="334"/>
    </location>
</feature>
<dbReference type="Proteomes" id="UP001220377">
    <property type="component" value="Chromosome"/>
</dbReference>
<dbReference type="Pfam" id="PF01408">
    <property type="entry name" value="GFO_IDH_MocA"/>
    <property type="match status" value="1"/>
</dbReference>
<feature type="domain" description="Gfo/Idh/MocA-like oxidoreductase N-terminal" evidence="2">
    <location>
        <begin position="5"/>
        <end position="120"/>
    </location>
</feature>
<dbReference type="Gene3D" id="3.40.50.720">
    <property type="entry name" value="NAD(P)-binding Rossmann-like Domain"/>
    <property type="match status" value="1"/>
</dbReference>
<dbReference type="InterPro" id="IPR004104">
    <property type="entry name" value="Gfo/Idh/MocA-like_OxRdtase_C"/>
</dbReference>
<dbReference type="InterPro" id="IPR000683">
    <property type="entry name" value="Gfo/Idh/MocA-like_OxRdtase_N"/>
</dbReference>
<dbReference type="SUPFAM" id="SSF51735">
    <property type="entry name" value="NAD(P)-binding Rossmann-fold domains"/>
    <property type="match status" value="1"/>
</dbReference>
<dbReference type="PANTHER" id="PTHR43708:SF7">
    <property type="entry name" value="OXIDOREDUCTASE"/>
    <property type="match status" value="1"/>
</dbReference>
<dbReference type="InterPro" id="IPR051317">
    <property type="entry name" value="Gfo/Idh/MocA_oxidoreduct"/>
</dbReference>
<evidence type="ECO:0000259" key="3">
    <source>
        <dbReference type="Pfam" id="PF02894"/>
    </source>
</evidence>
<evidence type="ECO:0000313" key="4">
    <source>
        <dbReference type="EMBL" id="WDF83319.1"/>
    </source>
</evidence>
<comment type="similarity">
    <text evidence="1">Belongs to the Gfo/Idh/MocA family.</text>
</comment>
<dbReference type="Gene3D" id="3.30.360.10">
    <property type="entry name" value="Dihydrodipicolinate Reductase, domain 2"/>
    <property type="match status" value="1"/>
</dbReference>
<dbReference type="RefSeq" id="WP_274261389.1">
    <property type="nucleotide sequence ID" value="NZ_CP117884.1"/>
</dbReference>
<protein>
    <submittedName>
        <fullName evidence="4">Gfo/Idh/MocA family oxidoreductase</fullName>
    </submittedName>
</protein>
<organism evidence="4 5">
    <name type="scientific">Lacticaseibacillus pabuli</name>
    <dbReference type="NCBI Taxonomy" id="3025672"/>
    <lineage>
        <taxon>Bacteria</taxon>
        <taxon>Bacillati</taxon>
        <taxon>Bacillota</taxon>
        <taxon>Bacilli</taxon>
        <taxon>Lactobacillales</taxon>
        <taxon>Lactobacillaceae</taxon>
        <taxon>Lacticaseibacillus</taxon>
    </lineage>
</organism>
<accession>A0ABY7WW93</accession>
<dbReference type="EMBL" id="CP117884">
    <property type="protein sequence ID" value="WDF83319.1"/>
    <property type="molecule type" value="Genomic_DNA"/>
</dbReference>
<dbReference type="PANTHER" id="PTHR43708">
    <property type="entry name" value="CONSERVED EXPRESSED OXIDOREDUCTASE (EUROFUNG)"/>
    <property type="match status" value="1"/>
</dbReference>
<keyword evidence="5" id="KW-1185">Reference proteome</keyword>
<evidence type="ECO:0000259" key="2">
    <source>
        <dbReference type="Pfam" id="PF01408"/>
    </source>
</evidence>
<dbReference type="Pfam" id="PF02894">
    <property type="entry name" value="GFO_IDH_MocA_C"/>
    <property type="match status" value="1"/>
</dbReference>
<gene>
    <name evidence="4" type="ORF">PQ472_03505</name>
</gene>
<reference evidence="4 5" key="1">
    <citation type="submission" date="2023-02" db="EMBL/GenBank/DDBJ databases">
        <title>Genome sequence of Lacticaseibacillus sp. KACC 23028.</title>
        <authorList>
            <person name="Kim S."/>
            <person name="Heo J."/>
            <person name="Kwon S.-W."/>
        </authorList>
    </citation>
    <scope>NUCLEOTIDE SEQUENCE [LARGE SCALE GENOMIC DNA]</scope>
    <source>
        <strain evidence="4 5">KACC 23028</strain>
    </source>
</reference>
<evidence type="ECO:0000256" key="1">
    <source>
        <dbReference type="ARBA" id="ARBA00010928"/>
    </source>
</evidence>
<sequence>MDKITVAYIGNGKSTNRYHLPFILKLQDRFQVKTIYARHHSDAWTPIAGVHYTTNIDDVLDDPEVSLVVITTPPAPHFELATQVLNHGKNVLVEKPFTETSEQARQLFALGKEKGLLVQCYQNRRFDSDFLTLQKVIESGKLGDLYEVESTFDYFRPEVPTHSKFSVLGSFLYGHATHTLDQVISYFGKPDATHYDLRQLMGPGHMNDYFDIDMNYGPVMVSVRSSYFRIKPRPSFIATGTKGQFVKQSTDRQEFDLKHFYMPSGHPDFGVDRPEDYGVLTYMDAANQYHEERVVSEVGDYSRVYANLYATLKEGRRAVVTPEQTILQMTMLEEGIAPMAAREQQ</sequence>
<name>A0ABY7WW93_9LACO</name>
<evidence type="ECO:0000313" key="5">
    <source>
        <dbReference type="Proteomes" id="UP001220377"/>
    </source>
</evidence>
<dbReference type="InterPro" id="IPR036291">
    <property type="entry name" value="NAD(P)-bd_dom_sf"/>
</dbReference>
<proteinExistence type="inferred from homology"/>